<dbReference type="Proteomes" id="UP000023152">
    <property type="component" value="Unassembled WGS sequence"/>
</dbReference>
<comment type="pathway">
    <text evidence="1">Phospholipid metabolism; phosphatidylethanolamine biosynthesis; phosphatidylethanolamine from ethanolamine: step 1/3.</text>
</comment>
<comment type="similarity">
    <text evidence="2">Belongs to the choline/ethanolamine kinase family.</text>
</comment>
<dbReference type="GO" id="GO:0006646">
    <property type="term" value="P:phosphatidylethanolamine biosynthetic process"/>
    <property type="evidence" value="ECO:0007669"/>
    <property type="project" value="TreeGrafter"/>
</dbReference>
<keyword evidence="4" id="KW-0808">Transferase</keyword>
<dbReference type="Pfam" id="PF01633">
    <property type="entry name" value="Choline_kinase"/>
    <property type="match status" value="1"/>
</dbReference>
<protein>
    <recommendedName>
        <fullName evidence="3">ethanolamine kinase</fullName>
        <ecNumber evidence="3">2.7.1.82</ecNumber>
    </recommendedName>
</protein>
<dbReference type="EC" id="2.7.1.82" evidence="3"/>
<name>X6P346_RETFI</name>
<dbReference type="EMBL" id="ASPP01004102">
    <property type="protein sequence ID" value="ETO32553.1"/>
    <property type="molecule type" value="Genomic_DNA"/>
</dbReference>
<evidence type="ECO:0000256" key="1">
    <source>
        <dbReference type="ARBA" id="ARBA00037883"/>
    </source>
</evidence>
<dbReference type="PANTHER" id="PTHR22603">
    <property type="entry name" value="CHOLINE/ETHANOALAMINE KINASE"/>
    <property type="match status" value="1"/>
</dbReference>
<keyword evidence="5" id="KW-1185">Reference proteome</keyword>
<dbReference type="GO" id="GO:0005737">
    <property type="term" value="C:cytoplasm"/>
    <property type="evidence" value="ECO:0007669"/>
    <property type="project" value="TreeGrafter"/>
</dbReference>
<comment type="caution">
    <text evidence="4">The sequence shown here is derived from an EMBL/GenBank/DDBJ whole genome shotgun (WGS) entry which is preliminary data.</text>
</comment>
<dbReference type="Gene3D" id="3.90.1200.10">
    <property type="match status" value="1"/>
</dbReference>
<evidence type="ECO:0000313" key="4">
    <source>
        <dbReference type="EMBL" id="ETO32553.1"/>
    </source>
</evidence>
<evidence type="ECO:0000256" key="3">
    <source>
        <dbReference type="ARBA" id="ARBA00038874"/>
    </source>
</evidence>
<keyword evidence="4" id="KW-0418">Kinase</keyword>
<dbReference type="PANTHER" id="PTHR22603:SF66">
    <property type="entry name" value="ETHANOLAMINE KINASE"/>
    <property type="match status" value="1"/>
</dbReference>
<evidence type="ECO:0000256" key="2">
    <source>
        <dbReference type="ARBA" id="ARBA00038211"/>
    </source>
</evidence>
<gene>
    <name evidence="4" type="ORF">RFI_04566</name>
</gene>
<dbReference type="AlphaFoldDB" id="X6P346"/>
<accession>X6P346</accession>
<proteinExistence type="inferred from homology"/>
<dbReference type="SUPFAM" id="SSF56112">
    <property type="entry name" value="Protein kinase-like (PK-like)"/>
    <property type="match status" value="1"/>
</dbReference>
<evidence type="ECO:0000313" key="5">
    <source>
        <dbReference type="Proteomes" id="UP000023152"/>
    </source>
</evidence>
<dbReference type="InterPro" id="IPR011009">
    <property type="entry name" value="Kinase-like_dom_sf"/>
</dbReference>
<sequence length="270" mass="32152">MEHMHSIHPSVFLNNKVMLWTLIDRWYQMSRQIVSEDKDISNGMDIDWDDLKDKIAIVKRICKWDELKDRWTDRSIHETHKQLAFEFMFECVFCHNDLLGGNILYLQNEHCVKFVDFEYGHYNFRAFEFANHFCEYCGFDCNWKQGFPSQYHMRDFLTCYVKEYVKPIAVDTSHSNTASDIQLRKNEALVSKLKRLHEQRSQSTENGKKWDCFIQTCVDIVLCFACADHVYWGLWGVVQAKHSKIDFDFKKYAKDRLLHGLQFALSKVSL</sequence>
<organism evidence="4 5">
    <name type="scientific">Reticulomyxa filosa</name>
    <dbReference type="NCBI Taxonomy" id="46433"/>
    <lineage>
        <taxon>Eukaryota</taxon>
        <taxon>Sar</taxon>
        <taxon>Rhizaria</taxon>
        <taxon>Retaria</taxon>
        <taxon>Foraminifera</taxon>
        <taxon>Monothalamids</taxon>
        <taxon>Reticulomyxidae</taxon>
        <taxon>Reticulomyxa</taxon>
    </lineage>
</organism>
<reference evidence="4 5" key="1">
    <citation type="journal article" date="2013" name="Curr. Biol.">
        <title>The Genome of the Foraminiferan Reticulomyxa filosa.</title>
        <authorList>
            <person name="Glockner G."/>
            <person name="Hulsmann N."/>
            <person name="Schleicher M."/>
            <person name="Noegel A.A."/>
            <person name="Eichinger L."/>
            <person name="Gallinger C."/>
            <person name="Pawlowski J."/>
            <person name="Sierra R."/>
            <person name="Euteneuer U."/>
            <person name="Pillet L."/>
            <person name="Moustafa A."/>
            <person name="Platzer M."/>
            <person name="Groth M."/>
            <person name="Szafranski K."/>
            <person name="Schliwa M."/>
        </authorList>
    </citation>
    <scope>NUCLEOTIDE SEQUENCE [LARGE SCALE GENOMIC DNA]</scope>
</reference>
<dbReference type="OrthoDB" id="10267235at2759"/>
<dbReference type="GO" id="GO:0004305">
    <property type="term" value="F:ethanolamine kinase activity"/>
    <property type="evidence" value="ECO:0007669"/>
    <property type="project" value="UniProtKB-EC"/>
</dbReference>